<evidence type="ECO:0000256" key="4">
    <source>
        <dbReference type="ARBA" id="ARBA00023303"/>
    </source>
</evidence>
<dbReference type="GO" id="GO:0005886">
    <property type="term" value="C:plasma membrane"/>
    <property type="evidence" value="ECO:0007669"/>
    <property type="project" value="TreeGrafter"/>
</dbReference>
<dbReference type="SMART" id="SM00248">
    <property type="entry name" value="ANK"/>
    <property type="match status" value="3"/>
</dbReference>
<evidence type="ECO:0000313" key="7">
    <source>
        <dbReference type="Proteomes" id="UP001066276"/>
    </source>
</evidence>
<dbReference type="GO" id="GO:0015279">
    <property type="term" value="F:store-operated calcium channel activity"/>
    <property type="evidence" value="ECO:0007669"/>
    <property type="project" value="TreeGrafter"/>
</dbReference>
<comment type="caution">
    <text evidence="6">The sequence shown here is derived from an EMBL/GenBank/DDBJ whole genome shotgun (WGS) entry which is preliminary data.</text>
</comment>
<dbReference type="InterPro" id="IPR036770">
    <property type="entry name" value="Ankyrin_rpt-contain_sf"/>
</dbReference>
<protein>
    <recommendedName>
        <fullName evidence="5">Transient receptor ion channel domain-containing protein</fullName>
    </recommendedName>
</protein>
<dbReference type="InterPro" id="IPR002110">
    <property type="entry name" value="Ankyrin_rpt"/>
</dbReference>
<evidence type="ECO:0000256" key="3">
    <source>
        <dbReference type="ARBA" id="ARBA00023065"/>
    </source>
</evidence>
<sequence>MAPRYVILRLKPTPLAGRCEPAGTLAIQQSSPQLASNITGPDLAQANWREIVNKKLKFPVALIGAIHDGNLVQVQSLLQVSDGILRQLDDSEDRSWREALNLAIRTGNEEIMKTLLHCIKFDFRQIHEALLVAVDTNQPHVVKMLLDRLDQEKGSKMDIKSFSMAFFDNSIDNSRFAPGVTPLTLACEKDLYEIVEMLMKKGHVITTPHKISCSCLECSNGRKYDLLKFSLSRINTYKGIASRAYLSIASEDAMLRAFKLSRELKRLSKKEPEFKPEYLSLEDLCQEFAVELLGMCRNQSEVTAVLNDCGDDSDEDELDNQTFEEGIPNLVRLRLAVNHNQKRGQLELEEKDNNRDNPCKCGLWCLGNIIVISQSDKMR</sequence>
<dbReference type="Proteomes" id="UP001066276">
    <property type="component" value="Chromosome 8"/>
</dbReference>
<dbReference type="InterPro" id="IPR002153">
    <property type="entry name" value="TRPC_channel"/>
</dbReference>
<name>A0AAV7NXC9_PLEWA</name>
<keyword evidence="3" id="KW-0406">Ion transport</keyword>
<evidence type="ECO:0000256" key="1">
    <source>
        <dbReference type="ARBA" id="ARBA00022448"/>
    </source>
</evidence>
<dbReference type="SUPFAM" id="SSF48403">
    <property type="entry name" value="Ankyrin repeat"/>
    <property type="match status" value="1"/>
</dbReference>
<keyword evidence="2" id="KW-0677">Repeat</keyword>
<dbReference type="GO" id="GO:0034703">
    <property type="term" value="C:cation channel complex"/>
    <property type="evidence" value="ECO:0007669"/>
    <property type="project" value="TreeGrafter"/>
</dbReference>
<dbReference type="SMART" id="SM01420">
    <property type="entry name" value="TRP_2"/>
    <property type="match status" value="1"/>
</dbReference>
<evidence type="ECO:0000259" key="5">
    <source>
        <dbReference type="SMART" id="SM01420"/>
    </source>
</evidence>
<dbReference type="AlphaFoldDB" id="A0AAV7NXC9"/>
<dbReference type="PANTHER" id="PTHR10117">
    <property type="entry name" value="TRANSIENT RECEPTOR POTENTIAL CHANNEL"/>
    <property type="match status" value="1"/>
</dbReference>
<accession>A0AAV7NXC9</accession>
<dbReference type="PANTHER" id="PTHR10117:SF6">
    <property type="entry name" value="SHORT TRANSIENT RECEPTOR POTENTIAL CHANNEL 2"/>
    <property type="match status" value="1"/>
</dbReference>
<feature type="domain" description="Transient receptor ion channel" evidence="5">
    <location>
        <begin position="213"/>
        <end position="275"/>
    </location>
</feature>
<evidence type="ECO:0000256" key="2">
    <source>
        <dbReference type="ARBA" id="ARBA00022737"/>
    </source>
</evidence>
<reference evidence="6" key="1">
    <citation type="journal article" date="2022" name="bioRxiv">
        <title>Sequencing and chromosome-scale assembly of the giantPleurodeles waltlgenome.</title>
        <authorList>
            <person name="Brown T."/>
            <person name="Elewa A."/>
            <person name="Iarovenko S."/>
            <person name="Subramanian E."/>
            <person name="Araus A.J."/>
            <person name="Petzold A."/>
            <person name="Susuki M."/>
            <person name="Suzuki K.-i.T."/>
            <person name="Hayashi T."/>
            <person name="Toyoda A."/>
            <person name="Oliveira C."/>
            <person name="Osipova E."/>
            <person name="Leigh N.D."/>
            <person name="Simon A."/>
            <person name="Yun M.H."/>
        </authorList>
    </citation>
    <scope>NUCLEOTIDE SEQUENCE</scope>
    <source>
        <strain evidence="6">20211129_DDA</strain>
        <tissue evidence="6">Liver</tissue>
    </source>
</reference>
<keyword evidence="4" id="KW-0407">Ion channel</keyword>
<dbReference type="GO" id="GO:0007338">
    <property type="term" value="P:single fertilization"/>
    <property type="evidence" value="ECO:0007669"/>
    <property type="project" value="TreeGrafter"/>
</dbReference>
<dbReference type="Pfam" id="PF08344">
    <property type="entry name" value="TRP_2"/>
    <property type="match status" value="1"/>
</dbReference>
<keyword evidence="1" id="KW-0813">Transport</keyword>
<gene>
    <name evidence="6" type="ORF">NDU88_008721</name>
</gene>
<dbReference type="GO" id="GO:0070679">
    <property type="term" value="F:inositol 1,4,5 trisphosphate binding"/>
    <property type="evidence" value="ECO:0007669"/>
    <property type="project" value="TreeGrafter"/>
</dbReference>
<organism evidence="6 7">
    <name type="scientific">Pleurodeles waltl</name>
    <name type="common">Iberian ribbed newt</name>
    <dbReference type="NCBI Taxonomy" id="8319"/>
    <lineage>
        <taxon>Eukaryota</taxon>
        <taxon>Metazoa</taxon>
        <taxon>Chordata</taxon>
        <taxon>Craniata</taxon>
        <taxon>Vertebrata</taxon>
        <taxon>Euteleostomi</taxon>
        <taxon>Amphibia</taxon>
        <taxon>Batrachia</taxon>
        <taxon>Caudata</taxon>
        <taxon>Salamandroidea</taxon>
        <taxon>Salamandridae</taxon>
        <taxon>Pleurodelinae</taxon>
        <taxon>Pleurodeles</taxon>
    </lineage>
</organism>
<dbReference type="FunFam" id="1.25.40.20:FF:000222">
    <property type="entry name" value="Short transient receptor potential channel 2 homolog"/>
    <property type="match status" value="1"/>
</dbReference>
<dbReference type="EMBL" id="JANPWB010000012">
    <property type="protein sequence ID" value="KAJ1120556.1"/>
    <property type="molecule type" value="Genomic_DNA"/>
</dbReference>
<proteinExistence type="predicted"/>
<dbReference type="InterPro" id="IPR013555">
    <property type="entry name" value="TRP_dom"/>
</dbReference>
<evidence type="ECO:0000313" key="6">
    <source>
        <dbReference type="EMBL" id="KAJ1120556.1"/>
    </source>
</evidence>
<dbReference type="Gene3D" id="1.25.40.20">
    <property type="entry name" value="Ankyrin repeat-containing domain"/>
    <property type="match status" value="1"/>
</dbReference>
<dbReference type="GO" id="GO:0051480">
    <property type="term" value="P:regulation of cytosolic calcium ion concentration"/>
    <property type="evidence" value="ECO:0007669"/>
    <property type="project" value="TreeGrafter"/>
</dbReference>
<keyword evidence="7" id="KW-1185">Reference proteome</keyword>